<proteinExistence type="predicted"/>
<organism evidence="6 7">
    <name type="scientific">Paraburkholderia aspalathi</name>
    <dbReference type="NCBI Taxonomy" id="1324617"/>
    <lineage>
        <taxon>Bacteria</taxon>
        <taxon>Pseudomonadati</taxon>
        <taxon>Pseudomonadota</taxon>
        <taxon>Betaproteobacteria</taxon>
        <taxon>Burkholderiales</taxon>
        <taxon>Burkholderiaceae</taxon>
        <taxon>Paraburkholderia</taxon>
    </lineage>
</organism>
<dbReference type="GO" id="GO:0003700">
    <property type="term" value="F:DNA-binding transcription factor activity"/>
    <property type="evidence" value="ECO:0007669"/>
    <property type="project" value="TreeGrafter"/>
</dbReference>
<dbReference type="InterPro" id="IPR009057">
    <property type="entry name" value="Homeodomain-like_sf"/>
</dbReference>
<evidence type="ECO:0000256" key="4">
    <source>
        <dbReference type="PROSITE-ProRule" id="PRU00335"/>
    </source>
</evidence>
<evidence type="ECO:0000313" key="7">
    <source>
        <dbReference type="Proteomes" id="UP000198844"/>
    </source>
</evidence>
<dbReference type="PRINTS" id="PR00455">
    <property type="entry name" value="HTHTETR"/>
</dbReference>
<dbReference type="AlphaFoldDB" id="A0A1I7EK05"/>
<dbReference type="PROSITE" id="PS50977">
    <property type="entry name" value="HTH_TETR_2"/>
    <property type="match status" value="1"/>
</dbReference>
<evidence type="ECO:0000256" key="1">
    <source>
        <dbReference type="ARBA" id="ARBA00023015"/>
    </source>
</evidence>
<dbReference type="InterPro" id="IPR050109">
    <property type="entry name" value="HTH-type_TetR-like_transc_reg"/>
</dbReference>
<reference evidence="6 7" key="1">
    <citation type="submission" date="2016-10" db="EMBL/GenBank/DDBJ databases">
        <authorList>
            <person name="de Groot N.N."/>
        </authorList>
    </citation>
    <scope>NUCLEOTIDE SEQUENCE [LARGE SCALE GENOMIC DNA]</scope>
    <source>
        <strain evidence="6 7">LMG 27731</strain>
    </source>
</reference>
<dbReference type="Gene3D" id="1.10.357.10">
    <property type="entry name" value="Tetracycline Repressor, domain 2"/>
    <property type="match status" value="1"/>
</dbReference>
<dbReference type="Pfam" id="PF17918">
    <property type="entry name" value="TetR_C_15"/>
    <property type="match status" value="1"/>
</dbReference>
<evidence type="ECO:0000256" key="3">
    <source>
        <dbReference type="ARBA" id="ARBA00023163"/>
    </source>
</evidence>
<dbReference type="EMBL" id="FPBH01000025">
    <property type="protein sequence ID" value="SFU24263.1"/>
    <property type="molecule type" value="Genomic_DNA"/>
</dbReference>
<dbReference type="InterPro" id="IPR001647">
    <property type="entry name" value="HTH_TetR"/>
</dbReference>
<gene>
    <name evidence="6" type="ORF">SAMN05192563_1025155</name>
</gene>
<dbReference type="Pfam" id="PF00440">
    <property type="entry name" value="TetR_N"/>
    <property type="match status" value="1"/>
</dbReference>
<feature type="DNA-binding region" description="H-T-H motif" evidence="4">
    <location>
        <begin position="64"/>
        <end position="83"/>
    </location>
</feature>
<sequence>MHAEIHLTMRSDARKKQQLKLSDMATTLSSGAQEPKRQRGHLRVAAIMEAGVAVFTEKGYDAATMTEIAARSNTAIGSLYRFFPSKESLADALLSRYVEDTTSSFTALADQASAMTPGQLADAFVDFMLSLQSRRSLAVALVDSRGGSDERRARFRETTRGNIATILRNAIPHLTKAQSETKAVVLLHVLKAVAGANDEKPAVRRRLLAEIRKLARVYLEATQSDADDRLSAE</sequence>
<keyword evidence="3" id="KW-0804">Transcription</keyword>
<name>A0A1I7EK05_9BURK</name>
<accession>A0A1I7EK05</accession>
<keyword evidence="2 4" id="KW-0238">DNA-binding</keyword>
<dbReference type="InterPro" id="IPR041669">
    <property type="entry name" value="TetR_C_15"/>
</dbReference>
<dbReference type="PANTHER" id="PTHR30055">
    <property type="entry name" value="HTH-TYPE TRANSCRIPTIONAL REGULATOR RUTR"/>
    <property type="match status" value="1"/>
</dbReference>
<protein>
    <submittedName>
        <fullName evidence="6">Transcriptional regulator, TetR family</fullName>
    </submittedName>
</protein>
<feature type="domain" description="HTH tetR-type" evidence="5">
    <location>
        <begin position="41"/>
        <end position="101"/>
    </location>
</feature>
<evidence type="ECO:0000256" key="2">
    <source>
        <dbReference type="ARBA" id="ARBA00023125"/>
    </source>
</evidence>
<dbReference type="Proteomes" id="UP000198844">
    <property type="component" value="Unassembled WGS sequence"/>
</dbReference>
<evidence type="ECO:0000259" key="5">
    <source>
        <dbReference type="PROSITE" id="PS50977"/>
    </source>
</evidence>
<dbReference type="SUPFAM" id="SSF46689">
    <property type="entry name" value="Homeodomain-like"/>
    <property type="match status" value="1"/>
</dbReference>
<keyword evidence="1" id="KW-0805">Transcription regulation</keyword>
<evidence type="ECO:0000313" key="6">
    <source>
        <dbReference type="EMBL" id="SFU24263.1"/>
    </source>
</evidence>
<dbReference type="PANTHER" id="PTHR30055:SF234">
    <property type="entry name" value="HTH-TYPE TRANSCRIPTIONAL REGULATOR BETI"/>
    <property type="match status" value="1"/>
</dbReference>
<dbReference type="GO" id="GO:0000976">
    <property type="term" value="F:transcription cis-regulatory region binding"/>
    <property type="evidence" value="ECO:0007669"/>
    <property type="project" value="TreeGrafter"/>
</dbReference>